<evidence type="ECO:0000256" key="8">
    <source>
        <dbReference type="ARBA" id="ARBA00022833"/>
    </source>
</evidence>
<name>A0A4V3DEW9_9PROT</name>
<dbReference type="Pfam" id="PF01807">
    <property type="entry name" value="Zn_ribbon_DnaG"/>
    <property type="match status" value="1"/>
</dbReference>
<dbReference type="Gene3D" id="3.90.980.10">
    <property type="entry name" value="DNA primase, catalytic core, N-terminal domain"/>
    <property type="match status" value="1"/>
</dbReference>
<dbReference type="PANTHER" id="PTHR30313:SF2">
    <property type="entry name" value="DNA PRIMASE"/>
    <property type="match status" value="1"/>
</dbReference>
<keyword evidence="10 12" id="KW-0238">DNA-binding</keyword>
<dbReference type="CDD" id="cd03364">
    <property type="entry name" value="TOPRIM_DnaG_primases"/>
    <property type="match status" value="1"/>
</dbReference>
<dbReference type="InterPro" id="IPR030846">
    <property type="entry name" value="DnaG_bac"/>
</dbReference>
<dbReference type="InterPro" id="IPR013264">
    <property type="entry name" value="DNAG_N"/>
</dbReference>
<evidence type="ECO:0000313" key="17">
    <source>
        <dbReference type="Proteomes" id="UP000295783"/>
    </source>
</evidence>
<dbReference type="PROSITE" id="PS50880">
    <property type="entry name" value="TOPRIM"/>
    <property type="match status" value="1"/>
</dbReference>
<evidence type="ECO:0000256" key="13">
    <source>
        <dbReference type="PIRSR" id="PIRSR002811-1"/>
    </source>
</evidence>
<dbReference type="GO" id="GO:0008270">
    <property type="term" value="F:zinc ion binding"/>
    <property type="evidence" value="ECO:0007669"/>
    <property type="project" value="UniProtKB-KW"/>
</dbReference>
<evidence type="ECO:0000256" key="4">
    <source>
        <dbReference type="ARBA" id="ARBA00022695"/>
    </source>
</evidence>
<dbReference type="GO" id="GO:0000428">
    <property type="term" value="C:DNA-directed RNA polymerase complex"/>
    <property type="evidence" value="ECO:0007669"/>
    <property type="project" value="UniProtKB-KW"/>
</dbReference>
<dbReference type="Gene3D" id="3.40.1360.10">
    <property type="match status" value="1"/>
</dbReference>
<dbReference type="GO" id="GO:0003677">
    <property type="term" value="F:DNA binding"/>
    <property type="evidence" value="ECO:0007669"/>
    <property type="project" value="UniProtKB-KW"/>
</dbReference>
<dbReference type="SUPFAM" id="SSF56731">
    <property type="entry name" value="DNA primase core"/>
    <property type="match status" value="1"/>
</dbReference>
<dbReference type="Proteomes" id="UP000295783">
    <property type="component" value="Unassembled WGS sequence"/>
</dbReference>
<dbReference type="EMBL" id="SNYW01000007">
    <property type="protein sequence ID" value="TDQ83390.1"/>
    <property type="molecule type" value="Genomic_DNA"/>
</dbReference>
<keyword evidence="4 12" id="KW-0548">Nucleotidyltransferase</keyword>
<dbReference type="InterPro" id="IPR034151">
    <property type="entry name" value="TOPRIM_DnaG_bac"/>
</dbReference>
<keyword evidence="8 13" id="KW-0862">Zinc</keyword>
<dbReference type="RefSeq" id="WP_133613148.1">
    <property type="nucleotide sequence ID" value="NZ_SNYW01000007.1"/>
</dbReference>
<evidence type="ECO:0000313" key="16">
    <source>
        <dbReference type="EMBL" id="TDQ83390.1"/>
    </source>
</evidence>
<evidence type="ECO:0000259" key="15">
    <source>
        <dbReference type="PROSITE" id="PS50880"/>
    </source>
</evidence>
<dbReference type="Gene3D" id="3.90.580.10">
    <property type="entry name" value="Zinc finger, CHC2-type domain"/>
    <property type="match status" value="1"/>
</dbReference>
<evidence type="ECO:0000256" key="10">
    <source>
        <dbReference type="ARBA" id="ARBA00023125"/>
    </source>
</evidence>
<dbReference type="GO" id="GO:0003899">
    <property type="term" value="F:DNA-directed RNA polymerase activity"/>
    <property type="evidence" value="ECO:0007669"/>
    <property type="project" value="UniProtKB-UniRule"/>
</dbReference>
<keyword evidence="2 12" id="KW-0639">Primosome</keyword>
<dbReference type="Pfam" id="PF08275">
    <property type="entry name" value="DNAG_N"/>
    <property type="match status" value="1"/>
</dbReference>
<keyword evidence="9" id="KW-0460">Magnesium</keyword>
<evidence type="ECO:0000256" key="9">
    <source>
        <dbReference type="ARBA" id="ARBA00022842"/>
    </source>
</evidence>
<dbReference type="FunFam" id="3.90.980.10:FF:000001">
    <property type="entry name" value="DNA primase"/>
    <property type="match status" value="1"/>
</dbReference>
<dbReference type="InterPro" id="IPR002694">
    <property type="entry name" value="Znf_CHC2"/>
</dbReference>
<dbReference type="InterPro" id="IPR006295">
    <property type="entry name" value="DNA_primase_DnaG"/>
</dbReference>
<comment type="catalytic activity">
    <reaction evidence="12">
        <text>ssDNA + n NTP = ssDNA/pppN(pN)n-1 hybrid + (n-1) diphosphate.</text>
        <dbReference type="EC" id="2.7.7.101"/>
    </reaction>
</comment>
<keyword evidence="17" id="KW-1185">Reference proteome</keyword>
<dbReference type="FunFam" id="3.90.580.10:FF:000001">
    <property type="entry name" value="DNA primase"/>
    <property type="match status" value="1"/>
</dbReference>
<dbReference type="InterPro" id="IPR050219">
    <property type="entry name" value="DnaG_primase"/>
</dbReference>
<comment type="similarity">
    <text evidence="12">Belongs to the DnaG primase family.</text>
</comment>
<evidence type="ECO:0000256" key="3">
    <source>
        <dbReference type="ARBA" id="ARBA00022679"/>
    </source>
</evidence>
<dbReference type="InterPro" id="IPR036977">
    <property type="entry name" value="DNA_primase_Znf_CHC2"/>
</dbReference>
<evidence type="ECO:0000256" key="12">
    <source>
        <dbReference type="HAMAP-Rule" id="MF_00974"/>
    </source>
</evidence>
<dbReference type="GO" id="GO:0005737">
    <property type="term" value="C:cytoplasm"/>
    <property type="evidence" value="ECO:0007669"/>
    <property type="project" value="TreeGrafter"/>
</dbReference>
<dbReference type="HAMAP" id="MF_00974">
    <property type="entry name" value="DNA_primase_DnaG"/>
    <property type="match status" value="1"/>
</dbReference>
<evidence type="ECO:0000256" key="6">
    <source>
        <dbReference type="ARBA" id="ARBA00022723"/>
    </source>
</evidence>
<dbReference type="SUPFAM" id="SSF57783">
    <property type="entry name" value="Zinc beta-ribbon"/>
    <property type="match status" value="1"/>
</dbReference>
<evidence type="ECO:0000256" key="1">
    <source>
        <dbReference type="ARBA" id="ARBA00022478"/>
    </source>
</evidence>
<dbReference type="PANTHER" id="PTHR30313">
    <property type="entry name" value="DNA PRIMASE"/>
    <property type="match status" value="1"/>
</dbReference>
<reference evidence="16 17" key="1">
    <citation type="submission" date="2019-03" db="EMBL/GenBank/DDBJ databases">
        <title>Genomic Encyclopedia of Type Strains, Phase III (KMG-III): the genomes of soil and plant-associated and newly described type strains.</title>
        <authorList>
            <person name="Whitman W."/>
        </authorList>
    </citation>
    <scope>NUCLEOTIDE SEQUENCE [LARGE SCALE GENOMIC DNA]</scope>
    <source>
        <strain evidence="16 17">CGMCC 1.7660</strain>
    </source>
</reference>
<evidence type="ECO:0000256" key="2">
    <source>
        <dbReference type="ARBA" id="ARBA00022515"/>
    </source>
</evidence>
<comment type="caution">
    <text evidence="16">The sequence shown here is derived from an EMBL/GenBank/DDBJ whole genome shotgun (WGS) entry which is preliminary data.</text>
</comment>
<comment type="subunit">
    <text evidence="12">Monomer. Interacts with DnaB.</text>
</comment>
<evidence type="ECO:0000256" key="5">
    <source>
        <dbReference type="ARBA" id="ARBA00022705"/>
    </source>
</evidence>
<proteinExistence type="inferred from homology"/>
<evidence type="ECO:0000256" key="7">
    <source>
        <dbReference type="ARBA" id="ARBA00022771"/>
    </source>
</evidence>
<comment type="function">
    <text evidence="12">RNA polymerase that catalyzes the synthesis of short RNA molecules used as primers for DNA polymerase during DNA replication.</text>
</comment>
<organism evidence="16 17">
    <name type="scientific">Dongia mobilis</name>
    <dbReference type="NCBI Taxonomy" id="578943"/>
    <lineage>
        <taxon>Bacteria</taxon>
        <taxon>Pseudomonadati</taxon>
        <taxon>Pseudomonadota</taxon>
        <taxon>Alphaproteobacteria</taxon>
        <taxon>Rhodospirillales</taxon>
        <taxon>Dongiaceae</taxon>
        <taxon>Dongia</taxon>
    </lineage>
</organism>
<keyword evidence="6 13" id="KW-0479">Metal-binding</keyword>
<evidence type="ECO:0000256" key="14">
    <source>
        <dbReference type="SAM" id="MobiDB-lite"/>
    </source>
</evidence>
<keyword evidence="3 12" id="KW-0808">Transferase</keyword>
<dbReference type="EC" id="2.7.7.101" evidence="12"/>
<keyword evidence="7 13" id="KW-0863">Zinc-finger</keyword>
<feature type="domain" description="Toprim" evidence="15">
    <location>
        <begin position="258"/>
        <end position="340"/>
    </location>
</feature>
<dbReference type="InterPro" id="IPR037068">
    <property type="entry name" value="DNA_primase_core_N_sf"/>
</dbReference>
<evidence type="ECO:0000256" key="11">
    <source>
        <dbReference type="ARBA" id="ARBA00023163"/>
    </source>
</evidence>
<dbReference type="OrthoDB" id="9803773at2"/>
<dbReference type="InterPro" id="IPR006171">
    <property type="entry name" value="TOPRIM_dom"/>
</dbReference>
<feature type="zinc finger region" description="CHC2-type" evidence="13">
    <location>
        <begin position="38"/>
        <end position="64"/>
    </location>
</feature>
<dbReference type="GO" id="GO:1990077">
    <property type="term" value="C:primosome complex"/>
    <property type="evidence" value="ECO:0007669"/>
    <property type="project" value="UniProtKB-KW"/>
</dbReference>
<keyword evidence="11 12" id="KW-0804">Transcription</keyword>
<keyword evidence="5 12" id="KW-0235">DNA replication</keyword>
<feature type="region of interest" description="Disordered" evidence="14">
    <location>
        <begin position="430"/>
        <end position="468"/>
    </location>
</feature>
<comment type="caution">
    <text evidence="12">Lacks conserved residue(s) required for the propagation of feature annotation.</text>
</comment>
<protein>
    <recommendedName>
        <fullName evidence="12">DNA primase</fullName>
        <ecNumber evidence="12">2.7.7.101</ecNumber>
    </recommendedName>
</protein>
<dbReference type="SMART" id="SM00400">
    <property type="entry name" value="ZnF_CHCC"/>
    <property type="match status" value="1"/>
</dbReference>
<dbReference type="FunFam" id="3.40.1360.10:FF:000002">
    <property type="entry name" value="DNA primase"/>
    <property type="match status" value="1"/>
</dbReference>
<comment type="cofactor">
    <cofactor evidence="13">
        <name>Zn(2+)</name>
        <dbReference type="ChEBI" id="CHEBI:29105"/>
    </cofactor>
    <text evidence="13">Binds 1 zinc ion per monomer.</text>
</comment>
<dbReference type="Pfam" id="PF13662">
    <property type="entry name" value="Toprim_4"/>
    <property type="match status" value="1"/>
</dbReference>
<keyword evidence="1 12" id="KW-0240">DNA-directed RNA polymerase</keyword>
<dbReference type="AlphaFoldDB" id="A0A4V3DEW9"/>
<dbReference type="SMART" id="SM00493">
    <property type="entry name" value="TOPRIM"/>
    <property type="match status" value="1"/>
</dbReference>
<gene>
    <name evidence="12" type="primary">dnaG</name>
    <name evidence="16" type="ORF">A8950_1676</name>
</gene>
<dbReference type="GO" id="GO:0006269">
    <property type="term" value="P:DNA replication, synthesis of primer"/>
    <property type="evidence" value="ECO:0007669"/>
    <property type="project" value="UniProtKB-UniRule"/>
</dbReference>
<accession>A0A4V3DEW9</accession>
<sequence length="633" mass="69767">MALLPQFLEELRRRVSITDVIGRRVRLNRRGLQATGLCPFHNEKSPSFHVYEGPDEPHYHCFGCGAHGDVITFVMETEGLQFRDAVEKLAGEAGLEIPRDNPEARARAERQDTLAGVMELAAKFFESQLGGSAGRAGLEYLKGRGLDPETIRRFRLGFAPDGFEALKARLARENIPEALALEAGLLVRNDETGRIYDRFRGRVMFPIMDAKGRVIAFGGRALGDEKPKYLNSPETPLFHKGRTLYNLNQAQKPARDRNEIIVVEGYMDVIALAEGGFPHAVAPLGTALTEDHIQLLWRFAAEPILCFDGDAAGRKAAARSVERVLPILKPGLSLRFAWLPQGQDPDDLIRGASGLGDGSGAMRQVLEKAQALVDVFWAEVLAGRVLDTPERRSGFRRDLLAAISRIADKGVQEDYRREILARLDQAFGGGGPALRSGPRPPRLGRFGDGRTVGTPFQYPNPGGEAARRGTAGVRRLPYEVLLAVVINHPDLLHRHHESVALIAIPDRQLDKLKGALLDLATRHPDLDANEFKNHLMDLGFSGAIETLVRHTGTIRFALPSAGLAQAEAGLLHVMAILRETEIEVELAAAARALEEDMSQDNLDRFQAAQQQKLEAESRRRDLDLADFDPLLKT</sequence>
<dbReference type="NCBIfam" id="TIGR01391">
    <property type="entry name" value="dnaG"/>
    <property type="match status" value="1"/>
</dbReference>